<name>A0A427Y8Z6_9TREE</name>
<sequence>MSFQDRSAQSVQSLLALLRETQEGTDDDIPPTTTSGPTRAATGGPSTGATFGRRPSSSAATSQPQPRVSSGTGGAGAQGGGGPVPSSSMLSSLLAQLSDHPGVPTPPTTSTAAAQNQPRPSRPGASSAFDGRRGHVDLFGPVGQTPGPSKAWEPAGVRRVSGDGMVTSGAASVRDQRPGPTSALGNAEAEAMVAVSATAVDKGKRKADELDDNKATWSFTRCLPVITDLLRDDDFVRELRKMKSDQDALERRLWARMEKIKADHGRKTAPEREIAKITRKTVPADKQAQWARELKKELDTFFRTHVLPTQDGLIARQRARLVELDVPGLGDDNDASALDREARTREKGRVKRIMDVLDGAIADA</sequence>
<feature type="compositionally biased region" description="Low complexity" evidence="1">
    <location>
        <begin position="84"/>
        <end position="98"/>
    </location>
</feature>
<feature type="compositionally biased region" description="Low complexity" evidence="1">
    <location>
        <begin position="7"/>
        <end position="18"/>
    </location>
</feature>
<dbReference type="EMBL" id="RSCE01000001">
    <property type="protein sequence ID" value="RSH87592.1"/>
    <property type="molecule type" value="Genomic_DNA"/>
</dbReference>
<accession>A0A427Y8Z6</accession>
<feature type="compositionally biased region" description="Low complexity" evidence="1">
    <location>
        <begin position="53"/>
        <end position="70"/>
    </location>
</feature>
<reference evidence="2 3" key="1">
    <citation type="submission" date="2018-11" db="EMBL/GenBank/DDBJ databases">
        <title>Genome sequence of Apiotrichum porosum DSM 27194.</title>
        <authorList>
            <person name="Aliyu H."/>
            <person name="Gorte O."/>
            <person name="Ochsenreither K."/>
        </authorList>
    </citation>
    <scope>NUCLEOTIDE SEQUENCE [LARGE SCALE GENOMIC DNA]</scope>
    <source>
        <strain evidence="2 3">DSM 27194</strain>
    </source>
</reference>
<gene>
    <name evidence="2" type="ORF">EHS24_000104</name>
</gene>
<dbReference type="STRING" id="105984.A0A427Y8Z6"/>
<evidence type="ECO:0000313" key="3">
    <source>
        <dbReference type="Proteomes" id="UP000279236"/>
    </source>
</evidence>
<evidence type="ECO:0000256" key="1">
    <source>
        <dbReference type="SAM" id="MobiDB-lite"/>
    </source>
</evidence>
<dbReference type="RefSeq" id="XP_028479800.1">
    <property type="nucleotide sequence ID" value="XM_028615943.1"/>
</dbReference>
<proteinExistence type="predicted"/>
<dbReference type="Proteomes" id="UP000279236">
    <property type="component" value="Unassembled WGS sequence"/>
</dbReference>
<protein>
    <submittedName>
        <fullName evidence="2">Uncharacterized protein</fullName>
    </submittedName>
</protein>
<organism evidence="2 3">
    <name type="scientific">Apiotrichum porosum</name>
    <dbReference type="NCBI Taxonomy" id="105984"/>
    <lineage>
        <taxon>Eukaryota</taxon>
        <taxon>Fungi</taxon>
        <taxon>Dikarya</taxon>
        <taxon>Basidiomycota</taxon>
        <taxon>Agaricomycotina</taxon>
        <taxon>Tremellomycetes</taxon>
        <taxon>Trichosporonales</taxon>
        <taxon>Trichosporonaceae</taxon>
        <taxon>Apiotrichum</taxon>
    </lineage>
</organism>
<keyword evidence="3" id="KW-1185">Reference proteome</keyword>
<dbReference type="OrthoDB" id="21617at2759"/>
<feature type="region of interest" description="Disordered" evidence="1">
    <location>
        <begin position="1"/>
        <end position="183"/>
    </location>
</feature>
<evidence type="ECO:0000313" key="2">
    <source>
        <dbReference type="EMBL" id="RSH87592.1"/>
    </source>
</evidence>
<dbReference type="AlphaFoldDB" id="A0A427Y8Z6"/>
<dbReference type="GeneID" id="39584647"/>
<feature type="compositionally biased region" description="Gly residues" evidence="1">
    <location>
        <begin position="71"/>
        <end position="83"/>
    </location>
</feature>
<comment type="caution">
    <text evidence="2">The sequence shown here is derived from an EMBL/GenBank/DDBJ whole genome shotgun (WGS) entry which is preliminary data.</text>
</comment>